<evidence type="ECO:0000256" key="4">
    <source>
        <dbReference type="ARBA" id="ARBA00023008"/>
    </source>
</evidence>
<dbReference type="Gene3D" id="3.90.430.10">
    <property type="entry name" value="Copper fist DNA-binding domain"/>
    <property type="match status" value="1"/>
</dbReference>
<comment type="subcellular location">
    <subcellularLocation>
        <location evidence="1">Nucleus</location>
    </subcellularLocation>
</comment>
<dbReference type="GO" id="GO:0000981">
    <property type="term" value="F:DNA-binding transcription factor activity, RNA polymerase II-specific"/>
    <property type="evidence" value="ECO:0007669"/>
    <property type="project" value="TreeGrafter"/>
</dbReference>
<keyword evidence="2" id="KW-0479">Metal-binding</keyword>
<organism evidence="10 11">
    <name type="scientific">Choiromyces venosus 120613-1</name>
    <dbReference type="NCBI Taxonomy" id="1336337"/>
    <lineage>
        <taxon>Eukaryota</taxon>
        <taxon>Fungi</taxon>
        <taxon>Dikarya</taxon>
        <taxon>Ascomycota</taxon>
        <taxon>Pezizomycotina</taxon>
        <taxon>Pezizomycetes</taxon>
        <taxon>Pezizales</taxon>
        <taxon>Tuberaceae</taxon>
        <taxon>Choiromyces</taxon>
    </lineage>
</organism>
<feature type="region of interest" description="Disordered" evidence="8">
    <location>
        <begin position="450"/>
        <end position="508"/>
    </location>
</feature>
<evidence type="ECO:0000256" key="1">
    <source>
        <dbReference type="ARBA" id="ARBA00004123"/>
    </source>
</evidence>
<dbReference type="GO" id="GO:0005507">
    <property type="term" value="F:copper ion binding"/>
    <property type="evidence" value="ECO:0007669"/>
    <property type="project" value="InterPro"/>
</dbReference>
<dbReference type="SMART" id="SM00412">
    <property type="entry name" value="Cu_FIST"/>
    <property type="match status" value="1"/>
</dbReference>
<dbReference type="PANTHER" id="PTHR28088">
    <property type="entry name" value="TRANSCRIPTIONAL ACTIVATOR HAA1-RELATED"/>
    <property type="match status" value="1"/>
</dbReference>
<dbReference type="GO" id="GO:0006878">
    <property type="term" value="P:intracellular copper ion homeostasis"/>
    <property type="evidence" value="ECO:0007669"/>
    <property type="project" value="TreeGrafter"/>
</dbReference>
<dbReference type="SMART" id="SM01090">
    <property type="entry name" value="Copper-fist"/>
    <property type="match status" value="1"/>
</dbReference>
<evidence type="ECO:0000256" key="6">
    <source>
        <dbReference type="ARBA" id="ARBA00023163"/>
    </source>
</evidence>
<dbReference type="PANTHER" id="PTHR28088:SF9">
    <property type="entry name" value="TRANSCRIPTION FACTOR GRISEA, PUTATIVE (AFU_ORTHOLOGUE AFUA_1G13190)-RELATED"/>
    <property type="match status" value="1"/>
</dbReference>
<feature type="region of interest" description="Disordered" evidence="8">
    <location>
        <begin position="288"/>
        <end position="311"/>
    </location>
</feature>
<name>A0A3N4JP33_9PEZI</name>
<dbReference type="OrthoDB" id="5600085at2759"/>
<feature type="compositionally biased region" description="Polar residues" evidence="8">
    <location>
        <begin position="450"/>
        <end position="470"/>
    </location>
</feature>
<dbReference type="GO" id="GO:0005634">
    <property type="term" value="C:nucleus"/>
    <property type="evidence" value="ECO:0007669"/>
    <property type="project" value="UniProtKB-SubCell"/>
</dbReference>
<feature type="compositionally biased region" description="Polar residues" evidence="8">
    <location>
        <begin position="292"/>
        <end position="310"/>
    </location>
</feature>
<sequence length="600" mass="63107">MRGHRSSKCNHTDRILVKVRKPGRPLSSCPHALSSSSPGTFVHSSPGAISNGGGAMAKTNTYGETHGNGCSCEITSVAIPKVTSCVCGVSDSASKSHASCAASKEPSYTQANTLPSPVSPQGSSTFSMNKVAGSRHRVRRKSVAGVDGKMARRASLIGDDTAMELLRKVQQEVGSPDVKVEGSKYDMIETGLMNVTNHCDARSKYTNGVSFTDGVEGRFSLPDPKVSIQGRGFPVAINATFLPSNGFSTPKPDMGNGMVPADDWDSTLDLPFIGEAPSIDVPTMAKPRGGCCSNSRSASQNPPTNFNQHPSDGGNFVAKPELPRIPIPNSHFLPSAQYSPACDTASALEASLPQPSGTSTVTVSARELAWLHYFRVMGLSSAPPPLPPSEAGFVPDFKMVSGNEETEQSTKCKCGPECNCLGCISHPFNPRTVEYVKELRNFAFDDQQISPFQSQSNSPTLPQSHPNGSVNGVGGAGDSTATPNIGLIIQTSPSPDRESSAGGPDNGVSPSAFVLVDYQIGPCSEVETECTCGNTCVCLNCVSHGRTYGEEVVGNEEEMIREGREMAGNAQWEANGVNGAAAGIEAGTNWWGGVETWNPV</sequence>
<dbReference type="Proteomes" id="UP000276215">
    <property type="component" value="Unassembled WGS sequence"/>
</dbReference>
<reference evidence="10 11" key="1">
    <citation type="journal article" date="2018" name="Nat. Ecol. Evol.">
        <title>Pezizomycetes genomes reveal the molecular basis of ectomycorrhizal truffle lifestyle.</title>
        <authorList>
            <person name="Murat C."/>
            <person name="Payen T."/>
            <person name="Noel B."/>
            <person name="Kuo A."/>
            <person name="Morin E."/>
            <person name="Chen J."/>
            <person name="Kohler A."/>
            <person name="Krizsan K."/>
            <person name="Balestrini R."/>
            <person name="Da Silva C."/>
            <person name="Montanini B."/>
            <person name="Hainaut M."/>
            <person name="Levati E."/>
            <person name="Barry K.W."/>
            <person name="Belfiori B."/>
            <person name="Cichocki N."/>
            <person name="Clum A."/>
            <person name="Dockter R.B."/>
            <person name="Fauchery L."/>
            <person name="Guy J."/>
            <person name="Iotti M."/>
            <person name="Le Tacon F."/>
            <person name="Lindquist E.A."/>
            <person name="Lipzen A."/>
            <person name="Malagnac F."/>
            <person name="Mello A."/>
            <person name="Molinier V."/>
            <person name="Miyauchi S."/>
            <person name="Poulain J."/>
            <person name="Riccioni C."/>
            <person name="Rubini A."/>
            <person name="Sitrit Y."/>
            <person name="Splivallo R."/>
            <person name="Traeger S."/>
            <person name="Wang M."/>
            <person name="Zifcakova L."/>
            <person name="Wipf D."/>
            <person name="Zambonelli A."/>
            <person name="Paolocci F."/>
            <person name="Nowrousian M."/>
            <person name="Ottonello S."/>
            <person name="Baldrian P."/>
            <person name="Spatafora J.W."/>
            <person name="Henrissat B."/>
            <person name="Nagy L.G."/>
            <person name="Aury J.M."/>
            <person name="Wincker P."/>
            <person name="Grigoriev I.V."/>
            <person name="Bonfante P."/>
            <person name="Martin F.M."/>
        </authorList>
    </citation>
    <scope>NUCLEOTIDE SEQUENCE [LARGE SCALE GENOMIC DNA]</scope>
    <source>
        <strain evidence="10 11">120613-1</strain>
    </source>
</reference>
<feature type="compositionally biased region" description="Polar residues" evidence="8">
    <location>
        <begin position="479"/>
        <end position="494"/>
    </location>
</feature>
<dbReference type="Pfam" id="PF00649">
    <property type="entry name" value="Copper-fist"/>
    <property type="match status" value="1"/>
</dbReference>
<evidence type="ECO:0000259" key="9">
    <source>
        <dbReference type="PROSITE" id="PS50073"/>
    </source>
</evidence>
<dbReference type="AlphaFoldDB" id="A0A3N4JP33"/>
<evidence type="ECO:0000313" key="10">
    <source>
        <dbReference type="EMBL" id="RPA99936.1"/>
    </source>
</evidence>
<evidence type="ECO:0000256" key="3">
    <source>
        <dbReference type="ARBA" id="ARBA00022833"/>
    </source>
</evidence>
<keyword evidence="11" id="KW-1185">Reference proteome</keyword>
<keyword evidence="6" id="KW-0804">Transcription</keyword>
<evidence type="ECO:0000256" key="8">
    <source>
        <dbReference type="SAM" id="MobiDB-lite"/>
    </source>
</evidence>
<accession>A0A3N4JP33</accession>
<dbReference type="InterPro" id="IPR001083">
    <property type="entry name" value="Cu_fist_DNA-bd_dom"/>
</dbReference>
<keyword evidence="3" id="KW-0862">Zinc</keyword>
<dbReference type="EMBL" id="ML120383">
    <property type="protein sequence ID" value="RPA99936.1"/>
    <property type="molecule type" value="Genomic_DNA"/>
</dbReference>
<dbReference type="SUPFAM" id="SSF57879">
    <property type="entry name" value="Zinc domain conserved in yeast copper-regulated transcription factors"/>
    <property type="match status" value="1"/>
</dbReference>
<gene>
    <name evidence="10" type="ORF">L873DRAFT_1681977</name>
</gene>
<dbReference type="GO" id="GO:0000978">
    <property type="term" value="F:RNA polymerase II cis-regulatory region sequence-specific DNA binding"/>
    <property type="evidence" value="ECO:0007669"/>
    <property type="project" value="TreeGrafter"/>
</dbReference>
<dbReference type="PROSITE" id="PS50073">
    <property type="entry name" value="COPPER_FIST_2"/>
    <property type="match status" value="1"/>
</dbReference>
<evidence type="ECO:0000256" key="7">
    <source>
        <dbReference type="ARBA" id="ARBA00023242"/>
    </source>
</evidence>
<evidence type="ECO:0000256" key="5">
    <source>
        <dbReference type="ARBA" id="ARBA00023015"/>
    </source>
</evidence>
<keyword evidence="5" id="KW-0805">Transcription regulation</keyword>
<protein>
    <recommendedName>
        <fullName evidence="9">Copper-fist domain-containing protein</fullName>
    </recommendedName>
</protein>
<feature type="region of interest" description="Disordered" evidence="8">
    <location>
        <begin position="104"/>
        <end position="145"/>
    </location>
</feature>
<proteinExistence type="predicted"/>
<evidence type="ECO:0000313" key="11">
    <source>
        <dbReference type="Proteomes" id="UP000276215"/>
    </source>
</evidence>
<feature type="domain" description="Copper-fist" evidence="9">
    <location>
        <begin position="1"/>
        <end position="26"/>
    </location>
</feature>
<keyword evidence="4" id="KW-0186">Copper</keyword>
<dbReference type="GO" id="GO:0006879">
    <property type="term" value="P:intracellular iron ion homeostasis"/>
    <property type="evidence" value="ECO:0007669"/>
    <property type="project" value="TreeGrafter"/>
</dbReference>
<dbReference type="GO" id="GO:0045944">
    <property type="term" value="P:positive regulation of transcription by RNA polymerase II"/>
    <property type="evidence" value="ECO:0007669"/>
    <property type="project" value="TreeGrafter"/>
</dbReference>
<dbReference type="InterPro" id="IPR051763">
    <property type="entry name" value="Copper_Homeo_Regul"/>
</dbReference>
<evidence type="ECO:0000256" key="2">
    <source>
        <dbReference type="ARBA" id="ARBA00022723"/>
    </source>
</evidence>
<keyword evidence="7" id="KW-0539">Nucleus</keyword>
<dbReference type="InterPro" id="IPR036395">
    <property type="entry name" value="Cu_fist_DNA-bd_dom_sf"/>
</dbReference>
<feature type="compositionally biased region" description="Polar residues" evidence="8">
    <location>
        <begin position="106"/>
        <end position="128"/>
    </location>
</feature>
<feature type="compositionally biased region" description="Basic residues" evidence="8">
    <location>
        <begin position="133"/>
        <end position="142"/>
    </location>
</feature>